<sequence>MYVLPVFLVLDWMTVVTNIHKEKQLWPKQRLNALASSIKVLLEDARAQLPPGSFQQQRKVRGEDSEKKEEGGRTKCRDLHFHSHQHQNATRHGQNTHSCEEAEAELKQKINF</sequence>
<reference evidence="2" key="1">
    <citation type="submission" date="2015-10" db="EMBL/GenBank/DDBJ databases">
        <title>EvidentialGene: Evidence-directed Construction of Complete mRNA Transcriptomes without Genomes.</title>
        <authorList>
            <person name="Gilbert D.G."/>
        </authorList>
    </citation>
    <scope>NUCLEOTIDE SEQUENCE</scope>
</reference>
<feature type="compositionally biased region" description="Polar residues" evidence="1">
    <location>
        <begin position="86"/>
        <end position="97"/>
    </location>
</feature>
<organism evidence="2">
    <name type="scientific">Daphnia magna</name>
    <dbReference type="NCBI Taxonomy" id="35525"/>
    <lineage>
        <taxon>Eukaryota</taxon>
        <taxon>Metazoa</taxon>
        <taxon>Ecdysozoa</taxon>
        <taxon>Arthropoda</taxon>
        <taxon>Crustacea</taxon>
        <taxon>Branchiopoda</taxon>
        <taxon>Diplostraca</taxon>
        <taxon>Cladocera</taxon>
        <taxon>Anomopoda</taxon>
        <taxon>Daphniidae</taxon>
        <taxon>Daphnia</taxon>
    </lineage>
</organism>
<protein>
    <submittedName>
        <fullName evidence="2">Uncharacterized protein</fullName>
    </submittedName>
</protein>
<feature type="compositionally biased region" description="Basic and acidic residues" evidence="1">
    <location>
        <begin position="98"/>
        <end position="112"/>
    </location>
</feature>
<dbReference type="EMBL" id="JAOYFB010000036">
    <property type="protein sequence ID" value="KAK4019662.1"/>
    <property type="molecule type" value="Genomic_DNA"/>
</dbReference>
<keyword evidence="4" id="KW-1185">Reference proteome</keyword>
<proteinExistence type="predicted"/>
<dbReference type="Proteomes" id="UP001234178">
    <property type="component" value="Unassembled WGS sequence"/>
</dbReference>
<evidence type="ECO:0000313" key="3">
    <source>
        <dbReference type="EMBL" id="KAK4019662.1"/>
    </source>
</evidence>
<feature type="compositionally biased region" description="Basic and acidic residues" evidence="1">
    <location>
        <begin position="60"/>
        <end position="81"/>
    </location>
</feature>
<accession>A0A0P6FV64</accession>
<evidence type="ECO:0000313" key="2">
    <source>
        <dbReference type="EMBL" id="JAN41001.1"/>
    </source>
</evidence>
<gene>
    <name evidence="3" type="ORF">OUZ56_001675</name>
</gene>
<name>A0A0P6FV64_9CRUS</name>
<dbReference type="EMBL" id="GDIQ01053736">
    <property type="protein sequence ID" value="JAN41001.1"/>
    <property type="molecule type" value="Transcribed_RNA"/>
</dbReference>
<reference evidence="3 4" key="2">
    <citation type="journal article" date="2023" name="Nucleic Acids Res.">
        <title>The hologenome of Daphnia magna reveals possible DNA methylation and microbiome-mediated evolution of the host genome.</title>
        <authorList>
            <person name="Chaturvedi A."/>
            <person name="Li X."/>
            <person name="Dhandapani V."/>
            <person name="Marshall H."/>
            <person name="Kissane S."/>
            <person name="Cuenca-Cambronero M."/>
            <person name="Asole G."/>
            <person name="Calvet F."/>
            <person name="Ruiz-Romero M."/>
            <person name="Marangio P."/>
            <person name="Guigo R."/>
            <person name="Rago D."/>
            <person name="Mirbahai L."/>
            <person name="Eastwood N."/>
            <person name="Colbourne J.K."/>
            <person name="Zhou J."/>
            <person name="Mallon E."/>
            <person name="Orsini L."/>
        </authorList>
    </citation>
    <scope>NUCLEOTIDE SEQUENCE [LARGE SCALE GENOMIC DNA]</scope>
    <source>
        <strain evidence="3">LRV0_1</strain>
    </source>
</reference>
<evidence type="ECO:0000256" key="1">
    <source>
        <dbReference type="SAM" id="MobiDB-lite"/>
    </source>
</evidence>
<evidence type="ECO:0000313" key="4">
    <source>
        <dbReference type="Proteomes" id="UP001234178"/>
    </source>
</evidence>
<feature type="region of interest" description="Disordered" evidence="1">
    <location>
        <begin position="49"/>
        <end position="112"/>
    </location>
</feature>
<dbReference type="AlphaFoldDB" id="A0A0P6FV64"/>